<gene>
    <name evidence="2" type="ORF">N5D93_05410</name>
</gene>
<accession>A0AA42IYU9</accession>
<evidence type="ECO:0000313" key="3">
    <source>
        <dbReference type="Proteomes" id="UP001161094"/>
    </source>
</evidence>
<feature type="transmembrane region" description="Helical" evidence="1">
    <location>
        <begin position="69"/>
        <end position="88"/>
    </location>
</feature>
<name>A0AA42IYU9_9BURK</name>
<protein>
    <submittedName>
        <fullName evidence="2">4-amino-4-deoxy-L-arabinose-phospho-UDP flippase</fullName>
    </submittedName>
</protein>
<dbReference type="EMBL" id="JAOCDZ010000003">
    <property type="protein sequence ID" value="MDH0735236.1"/>
    <property type="molecule type" value="Genomic_DNA"/>
</dbReference>
<comment type="caution">
    <text evidence="2">The sequence shown here is derived from an EMBL/GenBank/DDBJ whole genome shotgun (WGS) entry which is preliminary data.</text>
</comment>
<evidence type="ECO:0000256" key="1">
    <source>
        <dbReference type="SAM" id="Phobius"/>
    </source>
</evidence>
<keyword evidence="1" id="KW-0812">Transmembrane</keyword>
<dbReference type="Gene3D" id="1.10.3730.20">
    <property type="match status" value="1"/>
</dbReference>
<feature type="transmembrane region" description="Helical" evidence="1">
    <location>
        <begin position="94"/>
        <end position="111"/>
    </location>
</feature>
<dbReference type="InterPro" id="IPR037185">
    <property type="entry name" value="EmrE-like"/>
</dbReference>
<keyword evidence="1" id="KW-0472">Membrane</keyword>
<proteinExistence type="predicted"/>
<dbReference type="AlphaFoldDB" id="A0AA42IYU9"/>
<dbReference type="SUPFAM" id="SSF103481">
    <property type="entry name" value="Multidrug resistance efflux transporter EmrE"/>
    <property type="match status" value="1"/>
</dbReference>
<evidence type="ECO:0000313" key="2">
    <source>
        <dbReference type="EMBL" id="MDH0735236.1"/>
    </source>
</evidence>
<organism evidence="2 3">
    <name type="scientific">Achromobacter spanius</name>
    <dbReference type="NCBI Taxonomy" id="217203"/>
    <lineage>
        <taxon>Bacteria</taxon>
        <taxon>Pseudomonadati</taxon>
        <taxon>Pseudomonadota</taxon>
        <taxon>Betaproteobacteria</taxon>
        <taxon>Burkholderiales</taxon>
        <taxon>Alcaligenaceae</taxon>
        <taxon>Achromobacter</taxon>
    </lineage>
</organism>
<reference evidence="2" key="1">
    <citation type="submission" date="2022-09" db="EMBL/GenBank/DDBJ databases">
        <title>Intensive care unit water sources are persistently colonized with multi-drug resistant bacteria and are the site of extensive horizontal gene transfer of antibiotic resistance genes.</title>
        <authorList>
            <person name="Diorio-Toth L."/>
        </authorList>
    </citation>
    <scope>NUCLEOTIDE SEQUENCE</scope>
    <source>
        <strain evidence="2">GD03843</strain>
    </source>
</reference>
<dbReference type="RefSeq" id="WP_279994255.1">
    <property type="nucleotide sequence ID" value="NZ_JAOCDZ010000003.1"/>
</dbReference>
<feature type="transmembrane region" description="Helical" evidence="1">
    <location>
        <begin position="35"/>
        <end position="60"/>
    </location>
</feature>
<keyword evidence="1" id="KW-1133">Transmembrane helix</keyword>
<sequence>MINYIVAFLCVVGIAVGQILFKLSAASLAKTGSLFSIQTMIVLGSAFALYGLTTIAWVWVLQKIELGRAYPLMALAFVMVPIGSHFFLGERFTPQYFAGVAIIMVGILVAVRA</sequence>
<dbReference type="Proteomes" id="UP001161094">
    <property type="component" value="Unassembled WGS sequence"/>
</dbReference>